<evidence type="ECO:0000313" key="2">
    <source>
        <dbReference type="Proteomes" id="UP000320672"/>
    </source>
</evidence>
<organism evidence="1 2">
    <name type="scientific">Roseimaritima multifibrata</name>
    <dbReference type="NCBI Taxonomy" id="1930274"/>
    <lineage>
        <taxon>Bacteria</taxon>
        <taxon>Pseudomonadati</taxon>
        <taxon>Planctomycetota</taxon>
        <taxon>Planctomycetia</taxon>
        <taxon>Pirellulales</taxon>
        <taxon>Pirellulaceae</taxon>
        <taxon>Roseimaritima</taxon>
    </lineage>
</organism>
<proteinExistence type="predicted"/>
<dbReference type="AlphaFoldDB" id="A0A517MF31"/>
<reference evidence="1 2" key="1">
    <citation type="submission" date="2019-02" db="EMBL/GenBank/DDBJ databases">
        <title>Deep-cultivation of Planctomycetes and their phenomic and genomic characterization uncovers novel biology.</title>
        <authorList>
            <person name="Wiegand S."/>
            <person name="Jogler M."/>
            <person name="Boedeker C."/>
            <person name="Pinto D."/>
            <person name="Vollmers J."/>
            <person name="Rivas-Marin E."/>
            <person name="Kohn T."/>
            <person name="Peeters S.H."/>
            <person name="Heuer A."/>
            <person name="Rast P."/>
            <person name="Oberbeckmann S."/>
            <person name="Bunk B."/>
            <person name="Jeske O."/>
            <person name="Meyerdierks A."/>
            <person name="Storesund J.E."/>
            <person name="Kallscheuer N."/>
            <person name="Luecker S."/>
            <person name="Lage O.M."/>
            <person name="Pohl T."/>
            <person name="Merkel B.J."/>
            <person name="Hornburger P."/>
            <person name="Mueller R.-W."/>
            <person name="Bruemmer F."/>
            <person name="Labrenz M."/>
            <person name="Spormann A.M."/>
            <person name="Op den Camp H."/>
            <person name="Overmann J."/>
            <person name="Amann R."/>
            <person name="Jetten M.S.M."/>
            <person name="Mascher T."/>
            <person name="Medema M.H."/>
            <person name="Devos D.P."/>
            <person name="Kaster A.-K."/>
            <person name="Ovreas L."/>
            <person name="Rohde M."/>
            <person name="Galperin M.Y."/>
            <person name="Jogler C."/>
        </authorList>
    </citation>
    <scope>NUCLEOTIDE SEQUENCE [LARGE SCALE GENOMIC DNA]</scope>
    <source>
        <strain evidence="1 2">FF011L</strain>
    </source>
</reference>
<name>A0A517MF31_9BACT</name>
<evidence type="ECO:0000313" key="1">
    <source>
        <dbReference type="EMBL" id="QDS93493.1"/>
    </source>
</evidence>
<dbReference type="Proteomes" id="UP000320672">
    <property type="component" value="Chromosome"/>
</dbReference>
<accession>A0A517MF31</accession>
<keyword evidence="2" id="KW-1185">Reference proteome</keyword>
<dbReference type="Gene3D" id="3.40.390.10">
    <property type="entry name" value="Collagenase (Catalytic Domain)"/>
    <property type="match status" value="1"/>
</dbReference>
<dbReference type="KEGG" id="rml:FF011L_22630"/>
<dbReference type="SUPFAM" id="SSF55486">
    <property type="entry name" value="Metalloproteases ('zincins'), catalytic domain"/>
    <property type="match status" value="1"/>
</dbReference>
<dbReference type="GO" id="GO:0008237">
    <property type="term" value="F:metallopeptidase activity"/>
    <property type="evidence" value="ECO:0007669"/>
    <property type="project" value="InterPro"/>
</dbReference>
<dbReference type="EMBL" id="CP036262">
    <property type="protein sequence ID" value="QDS93493.1"/>
    <property type="molecule type" value="Genomic_DNA"/>
</dbReference>
<dbReference type="InterPro" id="IPR024079">
    <property type="entry name" value="MetalloPept_cat_dom_sf"/>
</dbReference>
<sequence length="358" mass="40657">MRCSAGPRRLQSIGYNWNNRQHDGYHADFRSRFIPSIKCFQMLQLERPGLLLAATLLIASAAVADKPADPAESEREHIASYQVTAPPSDLKVGPFYAKYVSASGYPIVSSAKVNDYALKEAAYLIDMMLAERPDLRKVMVANGSRLIVMSYQEFTTDIPEHSNLTPKDYWNARARGLGGSRTEPVCSCGEENLLAFPGDPYSTENILIHEFAHNIHLRGMVNFDPTFDDRLKLAYDRAMEQGLWKSKYASTNHAEYFAEGVQSWFNNNRQPDHDHNHVDTRAELIEYDPGLASLCEEVFGKTELVYTKPINRLSKHLAGYDPSTAPRFEWPAGLMESKQKIREEVQKRGTDREKEYKN</sequence>
<protein>
    <submittedName>
        <fullName evidence="1">Uncharacterized protein</fullName>
    </submittedName>
</protein>
<gene>
    <name evidence="1" type="ORF">FF011L_22630</name>
</gene>